<feature type="compositionally biased region" description="Basic residues" evidence="1">
    <location>
        <begin position="48"/>
        <end position="58"/>
    </location>
</feature>
<accession>A0ABU7IQS2</accession>
<dbReference type="EMBL" id="JAZDDG010000002">
    <property type="protein sequence ID" value="MEE1975308.1"/>
    <property type="molecule type" value="Genomic_DNA"/>
</dbReference>
<organism evidence="2 3">
    <name type="scientific">Maribacter cobaltidurans</name>
    <dbReference type="NCBI Taxonomy" id="1178778"/>
    <lineage>
        <taxon>Bacteria</taxon>
        <taxon>Pseudomonadati</taxon>
        <taxon>Bacteroidota</taxon>
        <taxon>Flavobacteriia</taxon>
        <taxon>Flavobacteriales</taxon>
        <taxon>Flavobacteriaceae</taxon>
        <taxon>Maribacter</taxon>
    </lineage>
</organism>
<proteinExistence type="predicted"/>
<gene>
    <name evidence="2" type="ORF">V1I91_04470</name>
</gene>
<reference evidence="2 3" key="1">
    <citation type="submission" date="2024-01" db="EMBL/GenBank/DDBJ databases">
        <title>Maribacter spp. originated from different algae showed divergent polysaccharides utilization ability.</title>
        <authorList>
            <person name="Wang H."/>
            <person name="Wu Y."/>
        </authorList>
    </citation>
    <scope>NUCLEOTIDE SEQUENCE [LARGE SCALE GENOMIC DNA]</scope>
    <source>
        <strain evidence="2 3">PR1</strain>
    </source>
</reference>
<evidence type="ECO:0000313" key="3">
    <source>
        <dbReference type="Proteomes" id="UP001356308"/>
    </source>
</evidence>
<feature type="region of interest" description="Disordered" evidence="1">
    <location>
        <begin position="1"/>
        <end position="58"/>
    </location>
</feature>
<comment type="caution">
    <text evidence="2">The sequence shown here is derived from an EMBL/GenBank/DDBJ whole genome shotgun (WGS) entry which is preliminary data.</text>
</comment>
<name>A0ABU7IQS2_9FLAO</name>
<dbReference type="Proteomes" id="UP001356308">
    <property type="component" value="Unassembled WGS sequence"/>
</dbReference>
<evidence type="ECO:0000256" key="1">
    <source>
        <dbReference type="SAM" id="MobiDB-lite"/>
    </source>
</evidence>
<evidence type="ECO:0000313" key="2">
    <source>
        <dbReference type="EMBL" id="MEE1975308.1"/>
    </source>
</evidence>
<feature type="compositionally biased region" description="Basic and acidic residues" evidence="1">
    <location>
        <begin position="1"/>
        <end position="25"/>
    </location>
</feature>
<sequence>MSFRTEGNEREKSKNETPRCPDSYRDAVGMTKRSQPSFRTEGHEREKSTKKRALHFLE</sequence>
<keyword evidence="3" id="KW-1185">Reference proteome</keyword>
<protein>
    <submittedName>
        <fullName evidence="2">Uncharacterized protein</fullName>
    </submittedName>
</protein>
<dbReference type="RefSeq" id="WP_272650136.1">
    <property type="nucleotide sequence ID" value="NZ_JAZDDG010000002.1"/>
</dbReference>